<keyword evidence="3" id="KW-1185">Reference proteome</keyword>
<dbReference type="SUPFAM" id="SSF54523">
    <property type="entry name" value="Pili subunits"/>
    <property type="match status" value="1"/>
</dbReference>
<dbReference type="AlphaFoldDB" id="A0A8J7MCC5"/>
<sequence>MSKVSTLIVLVLIQTILLLFIFDQEFGPMDELGERSKQSAELGPEALNDEWEALQKRKKVTLMAVSETTDQLNQKDGDAEEDMQIIQQLFSVYRSALGSHPIGENDEITAALTGDNDKGVAVIDASHPSISSSGELLDRWGHAYFFHNISESSTEIRSAGPDGQMHTEDDIVVRY</sequence>
<organism evidence="2 3">
    <name type="scientific">Persicirhabdus sediminis</name>
    <dbReference type="NCBI Taxonomy" id="454144"/>
    <lineage>
        <taxon>Bacteria</taxon>
        <taxon>Pseudomonadati</taxon>
        <taxon>Verrucomicrobiota</taxon>
        <taxon>Verrucomicrobiia</taxon>
        <taxon>Verrucomicrobiales</taxon>
        <taxon>Verrucomicrobiaceae</taxon>
        <taxon>Persicirhabdus</taxon>
    </lineage>
</organism>
<evidence type="ECO:0000313" key="3">
    <source>
        <dbReference type="Proteomes" id="UP000624703"/>
    </source>
</evidence>
<dbReference type="InterPro" id="IPR013545">
    <property type="entry name" value="T2SS_protein-GspG_C"/>
</dbReference>
<evidence type="ECO:0000313" key="2">
    <source>
        <dbReference type="EMBL" id="MBK1790493.1"/>
    </source>
</evidence>
<comment type="caution">
    <text evidence="2">The sequence shown here is derived from an EMBL/GenBank/DDBJ whole genome shotgun (WGS) entry which is preliminary data.</text>
</comment>
<dbReference type="EMBL" id="JAENIM010000022">
    <property type="protein sequence ID" value="MBK1790493.1"/>
    <property type="molecule type" value="Genomic_DNA"/>
</dbReference>
<protein>
    <submittedName>
        <fullName evidence="2">Type II secretion system protein GspG</fullName>
    </submittedName>
</protein>
<dbReference type="InterPro" id="IPR045584">
    <property type="entry name" value="Pilin-like"/>
</dbReference>
<name>A0A8J7MCC5_9BACT</name>
<dbReference type="Proteomes" id="UP000624703">
    <property type="component" value="Unassembled WGS sequence"/>
</dbReference>
<reference evidence="2" key="1">
    <citation type="submission" date="2021-01" db="EMBL/GenBank/DDBJ databases">
        <title>Modified the classification status of verrucomicrobia.</title>
        <authorList>
            <person name="Feng X."/>
        </authorList>
    </citation>
    <scope>NUCLEOTIDE SEQUENCE</scope>
    <source>
        <strain evidence="2">_KCTC 22039</strain>
    </source>
</reference>
<gene>
    <name evidence="2" type="ORF">JIN82_04900</name>
</gene>
<dbReference type="Gene3D" id="3.30.700.10">
    <property type="entry name" value="Glycoprotein, Type 4 Pilin"/>
    <property type="match status" value="1"/>
</dbReference>
<proteinExistence type="predicted"/>
<accession>A0A8J7MCC5</accession>
<dbReference type="RefSeq" id="WP_200310527.1">
    <property type="nucleotide sequence ID" value="NZ_JAENIM010000022.1"/>
</dbReference>
<dbReference type="Pfam" id="PF08334">
    <property type="entry name" value="T2SSG"/>
    <property type="match status" value="1"/>
</dbReference>
<feature type="domain" description="Type II secretion system protein GspG C-terminal" evidence="1">
    <location>
        <begin position="75"/>
        <end position="170"/>
    </location>
</feature>
<evidence type="ECO:0000259" key="1">
    <source>
        <dbReference type="Pfam" id="PF08334"/>
    </source>
</evidence>